<organism evidence="4 5">
    <name type="scientific">Sphingomonas panacisoli</name>
    <dbReference type="NCBI Taxonomy" id="1813879"/>
    <lineage>
        <taxon>Bacteria</taxon>
        <taxon>Pseudomonadati</taxon>
        <taxon>Pseudomonadota</taxon>
        <taxon>Alphaproteobacteria</taxon>
        <taxon>Sphingomonadales</taxon>
        <taxon>Sphingomonadaceae</taxon>
        <taxon>Sphingomonas</taxon>
    </lineage>
</organism>
<keyword evidence="5" id="KW-1185">Reference proteome</keyword>
<dbReference type="InterPro" id="IPR050955">
    <property type="entry name" value="Plant_Biomass_Hydrol_Est"/>
</dbReference>
<evidence type="ECO:0000256" key="1">
    <source>
        <dbReference type="ARBA" id="ARBA00022729"/>
    </source>
</evidence>
<feature type="signal peptide" evidence="2">
    <location>
        <begin position="1"/>
        <end position="24"/>
    </location>
</feature>
<dbReference type="AlphaFoldDB" id="A0A5B8LDE6"/>
<dbReference type="KEGG" id="spai:FPZ24_00130"/>
<reference evidence="4 5" key="1">
    <citation type="submission" date="2019-07" db="EMBL/GenBank/DDBJ databases">
        <title>Full genome sequence of Sphingomonas sp. 4R-6-7(HKS19).</title>
        <authorList>
            <person name="Im W.-T."/>
        </authorList>
    </citation>
    <scope>NUCLEOTIDE SEQUENCE [LARGE SCALE GENOMIC DNA]</scope>
    <source>
        <strain evidence="4 5">HKS19</strain>
    </source>
</reference>
<dbReference type="OrthoDB" id="9764953at2"/>
<sequence length="262" mass="28413">MRRLLLVLAAAASVAATKAPPAPAIPPEGVQTAQPAPAGGYPYLAFVPKGYGADSTQRWPLVIFLHGSGERGTDIEVVKKNGPPKIIAQHAGSPFILVSPQLEMGADGSRWDTAKLEALLANLRKTYRVDPSRIYLTGLSLGGYGTWDWALKRPDLFAAIVPVAANSENKAADPCVLKDMPIWAFHGDQDDVVDPLQGFAIVKAVDACKGSVRPRMTVYPQMTHGSWEPAYDDPAMWRWLLEQRRVTPAPGDPETPKKKAKK</sequence>
<protein>
    <submittedName>
        <fullName evidence="4">Prolyl oligopeptidase family serine peptidase</fullName>
    </submittedName>
</protein>
<keyword evidence="1 2" id="KW-0732">Signal</keyword>
<proteinExistence type="predicted"/>
<dbReference type="Proteomes" id="UP000315673">
    <property type="component" value="Chromosome"/>
</dbReference>
<dbReference type="PANTHER" id="PTHR43037:SF1">
    <property type="entry name" value="BLL1128 PROTEIN"/>
    <property type="match status" value="1"/>
</dbReference>
<dbReference type="GO" id="GO:0016787">
    <property type="term" value="F:hydrolase activity"/>
    <property type="evidence" value="ECO:0007669"/>
    <property type="project" value="InterPro"/>
</dbReference>
<evidence type="ECO:0000313" key="5">
    <source>
        <dbReference type="Proteomes" id="UP000315673"/>
    </source>
</evidence>
<dbReference type="SUPFAM" id="SSF53474">
    <property type="entry name" value="alpha/beta-Hydrolases"/>
    <property type="match status" value="1"/>
</dbReference>
<evidence type="ECO:0000256" key="2">
    <source>
        <dbReference type="SAM" id="SignalP"/>
    </source>
</evidence>
<dbReference type="Gene3D" id="3.40.50.1820">
    <property type="entry name" value="alpha/beta hydrolase"/>
    <property type="match status" value="1"/>
</dbReference>
<dbReference type="PANTHER" id="PTHR43037">
    <property type="entry name" value="UNNAMED PRODUCT-RELATED"/>
    <property type="match status" value="1"/>
</dbReference>
<gene>
    <name evidence="4" type="ORF">FPZ24_00130</name>
</gene>
<evidence type="ECO:0000259" key="3">
    <source>
        <dbReference type="Pfam" id="PF02230"/>
    </source>
</evidence>
<dbReference type="InterPro" id="IPR003140">
    <property type="entry name" value="PLipase/COase/thioEstase"/>
</dbReference>
<dbReference type="Pfam" id="PF02230">
    <property type="entry name" value="Abhydrolase_2"/>
    <property type="match status" value="1"/>
</dbReference>
<evidence type="ECO:0000313" key="4">
    <source>
        <dbReference type="EMBL" id="QDZ06073.1"/>
    </source>
</evidence>
<feature type="domain" description="Phospholipase/carboxylesterase/thioesterase" evidence="3">
    <location>
        <begin position="60"/>
        <end position="228"/>
    </location>
</feature>
<dbReference type="EMBL" id="CP042306">
    <property type="protein sequence ID" value="QDZ06073.1"/>
    <property type="molecule type" value="Genomic_DNA"/>
</dbReference>
<dbReference type="InterPro" id="IPR029058">
    <property type="entry name" value="AB_hydrolase_fold"/>
</dbReference>
<dbReference type="RefSeq" id="WP_146569157.1">
    <property type="nucleotide sequence ID" value="NZ_CP042306.1"/>
</dbReference>
<name>A0A5B8LDE6_9SPHN</name>
<feature type="chain" id="PRO_5022704671" evidence="2">
    <location>
        <begin position="25"/>
        <end position="262"/>
    </location>
</feature>
<accession>A0A5B8LDE6</accession>